<evidence type="ECO:0000313" key="3">
    <source>
        <dbReference type="Proteomes" id="UP000294933"/>
    </source>
</evidence>
<evidence type="ECO:0000313" key="2">
    <source>
        <dbReference type="EMBL" id="TDL20518.1"/>
    </source>
</evidence>
<dbReference type="VEuPathDB" id="FungiDB:BD410DRAFT_829589"/>
<dbReference type="InterPro" id="IPR036537">
    <property type="entry name" value="Adaptor_Cbl_N_dom_sf"/>
</dbReference>
<proteinExistence type="predicted"/>
<evidence type="ECO:0000259" key="1">
    <source>
        <dbReference type="Pfam" id="PF22215"/>
    </source>
</evidence>
<feature type="domain" description="Mixed lineage kinase" evidence="1">
    <location>
        <begin position="48"/>
        <end position="167"/>
    </location>
</feature>
<dbReference type="CDD" id="cd21037">
    <property type="entry name" value="MLKL_NTD"/>
    <property type="match status" value="1"/>
</dbReference>
<dbReference type="Pfam" id="PF22215">
    <property type="entry name" value="MLKL_N"/>
    <property type="match status" value="1"/>
</dbReference>
<dbReference type="EMBL" id="ML170187">
    <property type="protein sequence ID" value="TDL20518.1"/>
    <property type="molecule type" value="Genomic_DNA"/>
</dbReference>
<reference evidence="2 3" key="1">
    <citation type="submission" date="2018-06" db="EMBL/GenBank/DDBJ databases">
        <title>A transcriptomic atlas of mushroom development highlights an independent origin of complex multicellularity.</title>
        <authorList>
            <consortium name="DOE Joint Genome Institute"/>
            <person name="Krizsan K."/>
            <person name="Almasi E."/>
            <person name="Merenyi Z."/>
            <person name="Sahu N."/>
            <person name="Viragh M."/>
            <person name="Koszo T."/>
            <person name="Mondo S."/>
            <person name="Kiss B."/>
            <person name="Balint B."/>
            <person name="Kues U."/>
            <person name="Barry K."/>
            <person name="Hegedus J.C."/>
            <person name="Henrissat B."/>
            <person name="Johnson J."/>
            <person name="Lipzen A."/>
            <person name="Ohm R."/>
            <person name="Nagy I."/>
            <person name="Pangilinan J."/>
            <person name="Yan J."/>
            <person name="Xiong Y."/>
            <person name="Grigoriev I.V."/>
            <person name="Hibbett D.S."/>
            <person name="Nagy L.G."/>
        </authorList>
    </citation>
    <scope>NUCLEOTIDE SEQUENCE [LARGE SCALE GENOMIC DNA]</scope>
    <source>
        <strain evidence="2 3">SZMC22713</strain>
    </source>
</reference>
<accession>A0A4Y7PZU5</accession>
<dbReference type="Proteomes" id="UP000294933">
    <property type="component" value="Unassembled WGS sequence"/>
</dbReference>
<dbReference type="GO" id="GO:0007166">
    <property type="term" value="P:cell surface receptor signaling pathway"/>
    <property type="evidence" value="ECO:0007669"/>
    <property type="project" value="InterPro"/>
</dbReference>
<dbReference type="InterPro" id="IPR059179">
    <property type="entry name" value="MLKL-like_MCAfunc"/>
</dbReference>
<organism evidence="2 3">
    <name type="scientific">Rickenella mellea</name>
    <dbReference type="NCBI Taxonomy" id="50990"/>
    <lineage>
        <taxon>Eukaryota</taxon>
        <taxon>Fungi</taxon>
        <taxon>Dikarya</taxon>
        <taxon>Basidiomycota</taxon>
        <taxon>Agaricomycotina</taxon>
        <taxon>Agaricomycetes</taxon>
        <taxon>Hymenochaetales</taxon>
        <taxon>Rickenellaceae</taxon>
        <taxon>Rickenella</taxon>
    </lineage>
</organism>
<protein>
    <recommendedName>
        <fullName evidence="1">Mixed lineage kinase domain-containing protein</fullName>
    </recommendedName>
</protein>
<dbReference type="Gene3D" id="1.20.930.20">
    <property type="entry name" value="Adaptor protein Cbl, N-terminal domain"/>
    <property type="match status" value="1"/>
</dbReference>
<dbReference type="AlphaFoldDB" id="A0A4Y7PZU5"/>
<name>A0A4Y7PZU5_9AGAM</name>
<sequence>MSSPSSYDETRMNRQYALQAARLTLTTMTGITDALQVPFLRVAPQMLNQIITLADTVKSNKDACGQLAKQATDLIDAMAKATVGKSAVHIDESLQEDMEDLRVTLESICDYMIKMNARKMWKRILASSDDGAALFEFRNRLANAVQIFQVRDQISARISQQAVSQDILQKVTNIHDHLIIPQKDESYQISEFLYTPPAYPECFYGRDDFVATAVNLILTNSPAKLAILGPGGVGHLIYKHREANCWNHL</sequence>
<dbReference type="OrthoDB" id="192148at2759"/>
<keyword evidence="3" id="KW-1185">Reference proteome</keyword>
<gene>
    <name evidence="2" type="ORF">BD410DRAFT_829589</name>
</gene>
<dbReference type="InterPro" id="IPR054000">
    <property type="entry name" value="MLKL_N"/>
</dbReference>